<feature type="signal peptide" evidence="1">
    <location>
        <begin position="1"/>
        <end position="27"/>
    </location>
</feature>
<dbReference type="EMBL" id="GACK01004181">
    <property type="protein sequence ID" value="JAA60853.1"/>
    <property type="molecule type" value="mRNA"/>
</dbReference>
<dbReference type="InterPro" id="IPR002223">
    <property type="entry name" value="Kunitz_BPTI"/>
</dbReference>
<reference evidence="3" key="1">
    <citation type="submission" date="2012-11" db="EMBL/GenBank/DDBJ databases">
        <authorList>
            <person name="Lucero-Rivera Y.E."/>
            <person name="Tovar-Ramirez D."/>
        </authorList>
    </citation>
    <scope>NUCLEOTIDE SEQUENCE</scope>
    <source>
        <tissue evidence="3">Salivary gland</tissue>
    </source>
</reference>
<dbReference type="AlphaFoldDB" id="L7MCA2"/>
<keyword evidence="1" id="KW-0732">Signal</keyword>
<dbReference type="GO" id="GO:0004867">
    <property type="term" value="F:serine-type endopeptidase inhibitor activity"/>
    <property type="evidence" value="ECO:0007669"/>
    <property type="project" value="InterPro"/>
</dbReference>
<feature type="chain" id="PRO_5003981875" evidence="1">
    <location>
        <begin position="28"/>
        <end position="102"/>
    </location>
</feature>
<evidence type="ECO:0000256" key="1">
    <source>
        <dbReference type="SAM" id="SignalP"/>
    </source>
</evidence>
<sequence>MASTLTLTFVLLPVFLFVLQGAVDVEAVMTRERCNRRNSPDPRHLACQCNPRFNLGSTWHNYYYYDNEKMTCVEGAEEDNWNSFFSRDRCLALCRGTSAAAR</sequence>
<reference evidence="3" key="2">
    <citation type="journal article" date="2015" name="J. Proteomics">
        <title>Sexual differences in the sialomes of the zebra tick, Rhipicephalus pulchellus.</title>
        <authorList>
            <person name="Tan A.W."/>
            <person name="Francischetti I.M."/>
            <person name="Slovak M."/>
            <person name="Kini R.M."/>
            <person name="Ribeiro J.M."/>
        </authorList>
    </citation>
    <scope>NUCLEOTIDE SEQUENCE</scope>
    <source>
        <tissue evidence="3">Salivary gland</tissue>
    </source>
</reference>
<evidence type="ECO:0000259" key="2">
    <source>
        <dbReference type="SMART" id="SM00131"/>
    </source>
</evidence>
<organism evidence="3">
    <name type="scientific">Rhipicephalus pulchellus</name>
    <name type="common">Yellow backed tick</name>
    <name type="synonym">Dermacentor pulchellus</name>
    <dbReference type="NCBI Taxonomy" id="72859"/>
    <lineage>
        <taxon>Eukaryota</taxon>
        <taxon>Metazoa</taxon>
        <taxon>Ecdysozoa</taxon>
        <taxon>Arthropoda</taxon>
        <taxon>Chelicerata</taxon>
        <taxon>Arachnida</taxon>
        <taxon>Acari</taxon>
        <taxon>Parasitiformes</taxon>
        <taxon>Ixodida</taxon>
        <taxon>Ixodoidea</taxon>
        <taxon>Ixodidae</taxon>
        <taxon>Rhipicephalinae</taxon>
        <taxon>Rhipicephalus</taxon>
        <taxon>Rhipicephalus</taxon>
    </lineage>
</organism>
<dbReference type="SMART" id="SM00131">
    <property type="entry name" value="KU"/>
    <property type="match status" value="1"/>
</dbReference>
<accession>L7MCA2</accession>
<protein>
    <submittedName>
        <fullName evidence="3">Putative monolaris</fullName>
    </submittedName>
</protein>
<evidence type="ECO:0000313" key="3">
    <source>
        <dbReference type="EMBL" id="JAA60853.1"/>
    </source>
</evidence>
<dbReference type="Gene3D" id="4.10.410.10">
    <property type="entry name" value="Pancreatic trypsin inhibitor Kunitz domain"/>
    <property type="match status" value="1"/>
</dbReference>
<dbReference type="InterPro" id="IPR036880">
    <property type="entry name" value="Kunitz_BPTI_sf"/>
</dbReference>
<name>L7MCA2_RHIPC</name>
<dbReference type="SUPFAM" id="SSF57362">
    <property type="entry name" value="BPTI-like"/>
    <property type="match status" value="1"/>
</dbReference>
<proteinExistence type="evidence at transcript level"/>
<feature type="domain" description="BPTI/Kunitz inhibitor" evidence="2">
    <location>
        <begin position="45"/>
        <end position="95"/>
    </location>
</feature>